<proteinExistence type="predicted"/>
<evidence type="ECO:0000313" key="3">
    <source>
        <dbReference type="Proteomes" id="UP000504617"/>
    </source>
</evidence>
<reference evidence="4" key="1">
    <citation type="submission" date="2025-08" db="UniProtKB">
        <authorList>
            <consortium name="RefSeq"/>
        </authorList>
    </citation>
    <scope>IDENTIFICATION</scope>
    <source>
        <tissue evidence="4">Skeletal muscle</tissue>
    </source>
</reference>
<protein>
    <submittedName>
        <fullName evidence="4">GPI-anchored protein PB15E9.01c</fullName>
    </submittedName>
</protein>
<feature type="compositionally biased region" description="Polar residues" evidence="1">
    <location>
        <begin position="368"/>
        <end position="379"/>
    </location>
</feature>
<dbReference type="Proteomes" id="UP000504617">
    <property type="component" value="Unplaced"/>
</dbReference>
<dbReference type="PROSITE" id="PS50024">
    <property type="entry name" value="SEA"/>
    <property type="match status" value="1"/>
</dbReference>
<feature type="compositionally biased region" description="Low complexity" evidence="1">
    <location>
        <begin position="356"/>
        <end position="367"/>
    </location>
</feature>
<feature type="compositionally biased region" description="Low complexity" evidence="1">
    <location>
        <begin position="58"/>
        <end position="71"/>
    </location>
</feature>
<dbReference type="InterPro" id="IPR000082">
    <property type="entry name" value="SEA_dom"/>
</dbReference>
<feature type="region of interest" description="Disordered" evidence="1">
    <location>
        <begin position="356"/>
        <end position="381"/>
    </location>
</feature>
<keyword evidence="3" id="KW-1185">Reference proteome</keyword>
<feature type="compositionally biased region" description="Low complexity" evidence="1">
    <location>
        <begin position="511"/>
        <end position="527"/>
    </location>
</feature>
<dbReference type="RefSeq" id="XP_013918355.1">
    <property type="nucleotide sequence ID" value="XM_014062880.1"/>
</dbReference>
<feature type="compositionally biased region" description="Low complexity" evidence="1">
    <location>
        <begin position="636"/>
        <end position="646"/>
    </location>
</feature>
<gene>
    <name evidence="4" type="primary">LOC106546102</name>
</gene>
<evidence type="ECO:0000256" key="1">
    <source>
        <dbReference type="SAM" id="MobiDB-lite"/>
    </source>
</evidence>
<evidence type="ECO:0000313" key="4">
    <source>
        <dbReference type="RefSeq" id="XP_013918355.1"/>
    </source>
</evidence>
<dbReference type="InterPro" id="IPR036364">
    <property type="entry name" value="SEA_dom_sf"/>
</dbReference>
<feature type="compositionally biased region" description="Polar residues" evidence="1">
    <location>
        <begin position="35"/>
        <end position="57"/>
    </location>
</feature>
<sequence length="873" mass="94054">MARSHLDPEDSTAIHPYEESVTASPPIHSLVALVGSSTQPSTTDSILQASRQLGDNFTTPLTSSSPPSSSTVEAGFSPDAANDGSDRMVPRSIDTIPTSVAGTPRNQVSLGVTQLAFATATVGPLKEANPSLEPPSSLLKEHIESFPTTLSFGTSKEDEISLVSHSILNSSLVEAIKLEPKDNTSSIVESLVGPTVSSIDGPISVSFQTNLLDTTDDRKPLETQHYGRKRQISASMEEIPTSKSPPTAMEADSVRKLTNVQPVDALPKRGTGAPPLSPLSSTTLMSKMRQTSKDSSEPETITDFLVTKGFSLGTTKTDSAVPSFPYLDIGDVLHPIGATSTRLTYTDLLEGYTTSPSVESLGSSSVEQKLSSPSQSHPTVSLPGLIEFDRSSVPPSHRSLSSSMTSIPFSGISVPETTSKTFINITEGHLVRIGQVMPRGTKSFSATPLPLESRSTGGGIALSLPTKVPRVGLRTSSEMATLENAMGHQVTTTSTANNIQAIGRSTLPIRSSSSTTSSNSSVPAYPSSVLETRSSQGTPIFSASATLWTTQRTLPVEPKTTCRSISCPVSISTPPQNNRSAQSMTPQPFLARKDLSTISGTRSPKESTSLAGASGSRSEERDATALPRTKIVTRVQQDPSSQQPSSKFTTSPFNPSAKEDLTLGTFASTVPAVRVLSLWFRLLKINYTNSLMNKSCESYRRLEKEIKLTLKKILSTYENFLHAKVLRFLNGSVVVESQVAFQATGLLPTPSDIIRTIVTEVESRKIDAFFDWRIDVRSLHLNGFGLKNLEPENLAVFFSLLELGSTFGDENFAQEHLESLKIKMKQLLGTRYAVHLISLIDNRYVVTFLGRINSGHFSRLDTLTNPKQLHLKQ</sequence>
<organism evidence="3 4">
    <name type="scientific">Thamnophis sirtalis</name>
    <dbReference type="NCBI Taxonomy" id="35019"/>
    <lineage>
        <taxon>Eukaryota</taxon>
        <taxon>Metazoa</taxon>
        <taxon>Chordata</taxon>
        <taxon>Craniata</taxon>
        <taxon>Vertebrata</taxon>
        <taxon>Euteleostomi</taxon>
        <taxon>Lepidosauria</taxon>
        <taxon>Squamata</taxon>
        <taxon>Bifurcata</taxon>
        <taxon>Unidentata</taxon>
        <taxon>Episquamata</taxon>
        <taxon>Toxicofera</taxon>
        <taxon>Serpentes</taxon>
        <taxon>Colubroidea</taxon>
        <taxon>Colubridae</taxon>
        <taxon>Natricinae</taxon>
        <taxon>Thamnophis</taxon>
    </lineage>
</organism>
<feature type="compositionally biased region" description="Polar residues" evidence="1">
    <location>
        <begin position="596"/>
        <end position="611"/>
    </location>
</feature>
<feature type="domain" description="SEA" evidence="2">
    <location>
        <begin position="672"/>
        <end position="786"/>
    </location>
</feature>
<dbReference type="AlphaFoldDB" id="A0A6I9Y9A9"/>
<feature type="compositionally biased region" description="Polar residues" evidence="1">
    <location>
        <begin position="564"/>
        <end position="586"/>
    </location>
</feature>
<dbReference type="OrthoDB" id="10070537at2759"/>
<dbReference type="KEGG" id="tsr:106546102"/>
<dbReference type="Pfam" id="PF01390">
    <property type="entry name" value="SEA"/>
    <property type="match status" value="1"/>
</dbReference>
<accession>A0A6I9Y9A9</accession>
<dbReference type="GeneID" id="106546102"/>
<name>A0A6I9Y9A9_9SAUR</name>
<feature type="region of interest" description="Disordered" evidence="1">
    <location>
        <begin position="264"/>
        <end position="300"/>
    </location>
</feature>
<feature type="compositionally biased region" description="Polar residues" evidence="1">
    <location>
        <begin position="95"/>
        <end position="104"/>
    </location>
</feature>
<evidence type="ECO:0000259" key="2">
    <source>
        <dbReference type="PROSITE" id="PS50024"/>
    </source>
</evidence>
<feature type="region of interest" description="Disordered" evidence="1">
    <location>
        <begin position="564"/>
        <end position="654"/>
    </location>
</feature>
<feature type="region of interest" description="Disordered" evidence="1">
    <location>
        <begin position="1"/>
        <end position="104"/>
    </location>
</feature>
<feature type="region of interest" description="Disordered" evidence="1">
    <location>
        <begin position="507"/>
        <end position="527"/>
    </location>
</feature>
<dbReference type="SUPFAM" id="SSF82671">
    <property type="entry name" value="SEA domain"/>
    <property type="match status" value="1"/>
</dbReference>